<evidence type="ECO:0000313" key="4">
    <source>
        <dbReference type="Proteomes" id="UP000652427"/>
    </source>
</evidence>
<proteinExistence type="predicted"/>
<dbReference type="Gene3D" id="1.10.40.110">
    <property type="match status" value="1"/>
</dbReference>
<dbReference type="Gene3D" id="3.40.30.10">
    <property type="entry name" value="Glutaredoxin"/>
    <property type="match status" value="1"/>
</dbReference>
<reference evidence="3 4" key="1">
    <citation type="submission" date="2020-06" db="EMBL/GenBank/DDBJ databases">
        <authorList>
            <person name="Kim S.-J."/>
            <person name="Park S.-J."/>
        </authorList>
    </citation>
    <scope>NUCLEOTIDE SEQUENCE [LARGE SCALE GENOMIC DNA]</scope>
    <source>
        <strain evidence="3 4">SW-151</strain>
    </source>
</reference>
<dbReference type="SUPFAM" id="SSF52833">
    <property type="entry name" value="Thioredoxin-like"/>
    <property type="match status" value="1"/>
</dbReference>
<dbReference type="EMBL" id="JABWMH010000001">
    <property type="protein sequence ID" value="NVD26432.1"/>
    <property type="molecule type" value="Genomic_DNA"/>
</dbReference>
<dbReference type="InterPro" id="IPR036249">
    <property type="entry name" value="Thioredoxin-like_sf"/>
</dbReference>
<comment type="caution">
    <text evidence="3">The sequence shown here is derived from an EMBL/GenBank/DDBJ whole genome shotgun (WGS) entry which is preliminary data.</text>
</comment>
<feature type="domain" description="Thioredoxin-like fold" evidence="2">
    <location>
        <begin position="35"/>
        <end position="218"/>
    </location>
</feature>
<protein>
    <submittedName>
        <fullName evidence="3">Thioredoxin domain-containing protein</fullName>
    </submittedName>
</protein>
<feature type="signal peptide" evidence="1">
    <location>
        <begin position="1"/>
        <end position="24"/>
    </location>
</feature>
<evidence type="ECO:0000256" key="1">
    <source>
        <dbReference type="SAM" id="SignalP"/>
    </source>
</evidence>
<evidence type="ECO:0000259" key="2">
    <source>
        <dbReference type="Pfam" id="PF13462"/>
    </source>
</evidence>
<accession>A0ABX2MYA8</accession>
<feature type="chain" id="PRO_5047465821" evidence="1">
    <location>
        <begin position="25"/>
        <end position="227"/>
    </location>
</feature>
<keyword evidence="1" id="KW-0732">Signal</keyword>
<evidence type="ECO:0000313" key="3">
    <source>
        <dbReference type="EMBL" id="NVD26432.1"/>
    </source>
</evidence>
<dbReference type="Pfam" id="PF13462">
    <property type="entry name" value="Thioredoxin_4"/>
    <property type="match status" value="1"/>
</dbReference>
<dbReference type="RefSeq" id="WP_176277996.1">
    <property type="nucleotide sequence ID" value="NZ_JABWMH010000001.1"/>
</dbReference>
<gene>
    <name evidence="3" type="ORF">HUO14_00785</name>
</gene>
<organism evidence="3 4">
    <name type="scientific">Parasphingorhabdus flavimaris</name>
    <dbReference type="NCBI Taxonomy" id="266812"/>
    <lineage>
        <taxon>Bacteria</taxon>
        <taxon>Pseudomonadati</taxon>
        <taxon>Pseudomonadota</taxon>
        <taxon>Alphaproteobacteria</taxon>
        <taxon>Sphingomonadales</taxon>
        <taxon>Sphingomonadaceae</taxon>
        <taxon>Parasphingorhabdus</taxon>
    </lineage>
</organism>
<name>A0ABX2MYA8_9SPHN</name>
<keyword evidence="4" id="KW-1185">Reference proteome</keyword>
<dbReference type="Proteomes" id="UP000652427">
    <property type="component" value="Unassembled WGS sequence"/>
</dbReference>
<dbReference type="InterPro" id="IPR012336">
    <property type="entry name" value="Thioredoxin-like_fold"/>
</dbReference>
<sequence length="227" mass="24642">MKLRSAYLASALAAATVIAAPASAQQSDRVTLSSMGGHVMGNPLAKHKLTEYMSYTCNHCAAFEAESHQQLKTNFINKNHVSFEIRNLILNPIDLTAAMLARCGGRTRFFGNHHALLAQQSTWLKKFQSVSPEAMATMNDGTVPERLRKIARASGLDELMKGRGYTAPQIDACLSDKVEQDKILAMTKHATVTLKLTGTPSFTLGGKPLAKVHSWGALQPKLAVLPQ</sequence>